<protein>
    <submittedName>
        <fullName evidence="1">11891_t:CDS:1</fullName>
    </submittedName>
</protein>
<sequence length="90" mass="10386">DKNNSETFVKVLFYIDINMAQNNDLFETPLLVDPNDDGDNQPHPQQPIPIQHVDLQVHKNNPQNDPMTLLAQQFSNLILHMQNALLHKFT</sequence>
<proteinExistence type="predicted"/>
<dbReference type="EMBL" id="CAJVPU010011667">
    <property type="protein sequence ID" value="CAG8616711.1"/>
    <property type="molecule type" value="Genomic_DNA"/>
</dbReference>
<gene>
    <name evidence="1" type="ORF">DHETER_LOCUS7852</name>
</gene>
<dbReference type="Proteomes" id="UP000789702">
    <property type="component" value="Unassembled WGS sequence"/>
</dbReference>
<name>A0ACA9MY18_9GLOM</name>
<comment type="caution">
    <text evidence="1">The sequence shown here is derived from an EMBL/GenBank/DDBJ whole genome shotgun (WGS) entry which is preliminary data.</text>
</comment>
<feature type="non-terminal residue" evidence="1">
    <location>
        <position position="1"/>
    </location>
</feature>
<accession>A0ACA9MY18</accession>
<evidence type="ECO:0000313" key="2">
    <source>
        <dbReference type="Proteomes" id="UP000789702"/>
    </source>
</evidence>
<keyword evidence="2" id="KW-1185">Reference proteome</keyword>
<reference evidence="1" key="1">
    <citation type="submission" date="2021-06" db="EMBL/GenBank/DDBJ databases">
        <authorList>
            <person name="Kallberg Y."/>
            <person name="Tangrot J."/>
            <person name="Rosling A."/>
        </authorList>
    </citation>
    <scope>NUCLEOTIDE SEQUENCE</scope>
    <source>
        <strain evidence="1">IL203A</strain>
    </source>
</reference>
<evidence type="ECO:0000313" key="1">
    <source>
        <dbReference type="EMBL" id="CAG8616711.1"/>
    </source>
</evidence>
<organism evidence="1 2">
    <name type="scientific">Dentiscutata heterogama</name>
    <dbReference type="NCBI Taxonomy" id="1316150"/>
    <lineage>
        <taxon>Eukaryota</taxon>
        <taxon>Fungi</taxon>
        <taxon>Fungi incertae sedis</taxon>
        <taxon>Mucoromycota</taxon>
        <taxon>Glomeromycotina</taxon>
        <taxon>Glomeromycetes</taxon>
        <taxon>Diversisporales</taxon>
        <taxon>Gigasporaceae</taxon>
        <taxon>Dentiscutata</taxon>
    </lineage>
</organism>